<dbReference type="EMBL" id="ALBS01000053">
    <property type="protein sequence ID" value="EJT51557.1"/>
    <property type="molecule type" value="Genomic_DNA"/>
</dbReference>
<organism evidence="1 2">
    <name type="scientific">Trichosporon asahii var. asahii (strain ATCC 90039 / CBS 2479 / JCM 2466 / KCTC 7840 / NBRC 103889/ NCYC 2677 / UAMH 7654)</name>
    <name type="common">Yeast</name>
    <dbReference type="NCBI Taxonomy" id="1186058"/>
    <lineage>
        <taxon>Eukaryota</taxon>
        <taxon>Fungi</taxon>
        <taxon>Dikarya</taxon>
        <taxon>Basidiomycota</taxon>
        <taxon>Agaricomycotina</taxon>
        <taxon>Tremellomycetes</taxon>
        <taxon>Trichosporonales</taxon>
        <taxon>Trichosporonaceae</taxon>
        <taxon>Trichosporon</taxon>
    </lineage>
</organism>
<gene>
    <name evidence="1" type="ORF">A1Q1_07224</name>
</gene>
<evidence type="ECO:0008006" key="3">
    <source>
        <dbReference type="Google" id="ProtNLM"/>
    </source>
</evidence>
<dbReference type="KEGG" id="tasa:A1Q1_07224"/>
<reference evidence="1 2" key="1">
    <citation type="journal article" date="2012" name="Eukaryot. Cell">
        <title>Draft genome sequence of CBS 2479, the standard type strain of Trichosporon asahii.</title>
        <authorList>
            <person name="Yang R.Y."/>
            <person name="Li H.T."/>
            <person name="Zhu H."/>
            <person name="Zhou G.P."/>
            <person name="Wang M."/>
            <person name="Wang L."/>
        </authorList>
    </citation>
    <scope>NUCLEOTIDE SEQUENCE [LARGE SCALE GENOMIC DNA]</scope>
    <source>
        <strain evidence="2">ATCC 90039 / CBS 2479 / JCM 2466 / KCTC 7840 / NCYC 2677 / UAMH 7654</strain>
    </source>
</reference>
<dbReference type="RefSeq" id="XP_014182935.1">
    <property type="nucleotide sequence ID" value="XM_014327460.1"/>
</dbReference>
<dbReference type="AlphaFoldDB" id="J6F8A8"/>
<evidence type="ECO:0000313" key="1">
    <source>
        <dbReference type="EMBL" id="EJT51557.1"/>
    </source>
</evidence>
<sequence>MSTHMSGFSTQLPPQTPAPQVCKIPHDSYPHIVEAVLAHSDYKTLLTFRSTSTSLNTAVKRTMSKAGLKILLEQDSGDSTIVLRSGVGTLPFGRQDWASVLEHSKDVQVDGRCLSSLAFTSDAGLPGTPLDQLAVPPREMEQPVPGGLKLRDDKVALWLALDHIPRSANVKIMHTDGHSPLEFIPPVAHLTIVVNPSCACMCFIKSRNTLTLSHTASHLTIVFHPSWDVEVEDSGGLESFALVRCNVSTVLFQPTVEHLILSVSSIWQASFALSMMGRKQSPENKHVTAEIRIRKDLTNIQAHPCRHREAFARFLGLPVEQVQVALDETGEV</sequence>
<dbReference type="VEuPathDB" id="FungiDB:A1Q1_07224"/>
<dbReference type="GeneID" id="25990736"/>
<protein>
    <recommendedName>
        <fullName evidence="3">F-box domain-containing protein</fullName>
    </recommendedName>
</protein>
<name>J6F8A8_TRIAS</name>
<proteinExistence type="predicted"/>
<dbReference type="HOGENOM" id="CLU_804566_0_0_1"/>
<accession>J6F8A8</accession>
<evidence type="ECO:0000313" key="2">
    <source>
        <dbReference type="Proteomes" id="UP000002748"/>
    </source>
</evidence>
<comment type="caution">
    <text evidence="1">The sequence shown here is derived from an EMBL/GenBank/DDBJ whole genome shotgun (WGS) entry which is preliminary data.</text>
</comment>
<dbReference type="Proteomes" id="UP000002748">
    <property type="component" value="Unassembled WGS sequence"/>
</dbReference>